<reference evidence="2 3" key="1">
    <citation type="submission" date="2006-10" db="EMBL/GenBank/DDBJ databases">
        <title>The Genome Sequence of Batrachochytrium dendrobatidis JEL423.</title>
        <authorList>
            <consortium name="The Broad Institute Genome Sequencing Platform"/>
            <person name="Birren B."/>
            <person name="Lander E."/>
            <person name="Galagan J."/>
            <person name="Cuomo C."/>
            <person name="Devon K."/>
            <person name="Jaffe D."/>
            <person name="Butler J."/>
            <person name="Alvarez P."/>
            <person name="Gnerre S."/>
            <person name="Grabherr M."/>
            <person name="Kleber M."/>
            <person name="Mauceli E."/>
            <person name="Brockman W."/>
            <person name="Young S."/>
            <person name="LaButti K."/>
            <person name="Sykes S."/>
            <person name="DeCaprio D."/>
            <person name="Crawford M."/>
            <person name="Koehrsen M."/>
            <person name="Engels R."/>
            <person name="Montgomery P."/>
            <person name="Pearson M."/>
            <person name="Howarth C."/>
            <person name="Larson L."/>
            <person name="White J."/>
            <person name="O'Leary S."/>
            <person name="Kodira C."/>
            <person name="Zeng Q."/>
            <person name="Yandava C."/>
            <person name="Alvarado L."/>
            <person name="Longcore J."/>
            <person name="James T."/>
        </authorList>
    </citation>
    <scope>NUCLEOTIDE SEQUENCE [LARGE SCALE GENOMIC DNA]</scope>
    <source>
        <strain evidence="2 3">JEL423</strain>
    </source>
</reference>
<dbReference type="EMBL" id="DS022306">
    <property type="protein sequence ID" value="OAJ41800.1"/>
    <property type="molecule type" value="Genomic_DNA"/>
</dbReference>
<feature type="region of interest" description="Disordered" evidence="1">
    <location>
        <begin position="187"/>
        <end position="209"/>
    </location>
</feature>
<feature type="compositionally biased region" description="Polar residues" evidence="1">
    <location>
        <begin position="195"/>
        <end position="206"/>
    </location>
</feature>
<name>A0A177WQW4_BATDL</name>
<dbReference type="AlphaFoldDB" id="A0A177WQW4"/>
<organism evidence="2 3">
    <name type="scientific">Batrachochytrium dendrobatidis (strain JEL423)</name>
    <dbReference type="NCBI Taxonomy" id="403673"/>
    <lineage>
        <taxon>Eukaryota</taxon>
        <taxon>Fungi</taxon>
        <taxon>Fungi incertae sedis</taxon>
        <taxon>Chytridiomycota</taxon>
        <taxon>Chytridiomycota incertae sedis</taxon>
        <taxon>Chytridiomycetes</taxon>
        <taxon>Rhizophydiales</taxon>
        <taxon>Rhizophydiales incertae sedis</taxon>
        <taxon>Batrachochytrium</taxon>
    </lineage>
</organism>
<feature type="region of interest" description="Disordered" evidence="1">
    <location>
        <begin position="327"/>
        <end position="373"/>
    </location>
</feature>
<evidence type="ECO:0000313" key="2">
    <source>
        <dbReference type="EMBL" id="OAJ41800.1"/>
    </source>
</evidence>
<evidence type="ECO:0000313" key="3">
    <source>
        <dbReference type="Proteomes" id="UP000077115"/>
    </source>
</evidence>
<dbReference type="Proteomes" id="UP000077115">
    <property type="component" value="Unassembled WGS sequence"/>
</dbReference>
<gene>
    <name evidence="2" type="ORF">BDEG_25343</name>
</gene>
<dbReference type="VEuPathDB" id="FungiDB:BDEG_25343"/>
<accession>A0A177WQW4</accession>
<feature type="compositionally biased region" description="Polar residues" evidence="1">
    <location>
        <begin position="47"/>
        <end position="60"/>
    </location>
</feature>
<reference evidence="2 3" key="2">
    <citation type="submission" date="2016-05" db="EMBL/GenBank/DDBJ databases">
        <title>Lineage-specific infection strategies underlie the spectrum of fungal disease in amphibians.</title>
        <authorList>
            <person name="Cuomo C.A."/>
            <person name="Farrer R.A."/>
            <person name="James T."/>
            <person name="Longcore J."/>
            <person name="Birren B."/>
        </authorList>
    </citation>
    <scope>NUCLEOTIDE SEQUENCE [LARGE SCALE GENOMIC DNA]</scope>
    <source>
        <strain evidence="2 3">JEL423</strain>
    </source>
</reference>
<protein>
    <submittedName>
        <fullName evidence="2">Uncharacterized protein</fullName>
    </submittedName>
</protein>
<feature type="compositionally biased region" description="Basic and acidic residues" evidence="1">
    <location>
        <begin position="342"/>
        <end position="355"/>
    </location>
</feature>
<evidence type="ECO:0000256" key="1">
    <source>
        <dbReference type="SAM" id="MobiDB-lite"/>
    </source>
</evidence>
<feature type="region of interest" description="Disordered" evidence="1">
    <location>
        <begin position="47"/>
        <end position="75"/>
    </location>
</feature>
<sequence>MNISLLEHLPTSAELPPDHEPNPNYTKLANEHYKRAARVAFISHKNPSFSTSHQLETSSFPGPKPGPESEPVHTHPHRSIVSMVLGGGDDATHTKTHLEKEIHARYHRAQNIAKQNTQSCLNQDNKVQDKTNLRGWKSYHDVSTQGKHTKGFRVTAAALGIGITPNGEHAGEGTDIKQQLSTKWDRAAASKKNYDQATTSTESMPSSPHCHASILQKLFADRAPSRYSRSIMAAALGTSGQQTDRSAYKKVNSRWRRAKGISETQMYITSAAENDQKATSVSATSLSGNQDHWDQYSSTVQDGKAFGSGSSENEGIISKIKKSISFSAETSGKAQSSATTHAQDKNNDRSHHTSTEDMPIESDPSKQAPVFCSKTAAKRQLMIKSINTEIK</sequence>
<feature type="region of interest" description="Disordered" evidence="1">
    <location>
        <begin position="1"/>
        <end position="24"/>
    </location>
</feature>
<feature type="compositionally biased region" description="Polar residues" evidence="1">
    <location>
        <begin position="328"/>
        <end position="341"/>
    </location>
</feature>
<feature type="region of interest" description="Disordered" evidence="1">
    <location>
        <begin position="274"/>
        <end position="295"/>
    </location>
</feature>
<proteinExistence type="predicted"/>